<feature type="coiled-coil region" evidence="6">
    <location>
        <begin position="404"/>
        <end position="547"/>
    </location>
</feature>
<feature type="compositionally biased region" description="Pro residues" evidence="7">
    <location>
        <begin position="365"/>
        <end position="375"/>
    </location>
</feature>
<feature type="region of interest" description="Disordered" evidence="7">
    <location>
        <begin position="134"/>
        <end position="161"/>
    </location>
</feature>
<evidence type="ECO:0000256" key="6">
    <source>
        <dbReference type="SAM" id="Coils"/>
    </source>
</evidence>
<dbReference type="Gene3D" id="1.10.287.1490">
    <property type="match status" value="2"/>
</dbReference>
<feature type="coiled-coil region" evidence="6">
    <location>
        <begin position="192"/>
        <end position="334"/>
    </location>
</feature>
<feature type="region of interest" description="Disordered" evidence="7">
    <location>
        <begin position="949"/>
        <end position="974"/>
    </location>
</feature>
<feature type="compositionally biased region" description="Polar residues" evidence="7">
    <location>
        <begin position="1071"/>
        <end position="1084"/>
    </location>
</feature>
<evidence type="ECO:0000256" key="1">
    <source>
        <dbReference type="ARBA" id="ARBA00004267"/>
    </source>
</evidence>
<dbReference type="GO" id="GO:0003682">
    <property type="term" value="F:chromatin binding"/>
    <property type="evidence" value="ECO:0007669"/>
    <property type="project" value="TreeGrafter"/>
</dbReference>
<protein>
    <recommendedName>
        <fullName evidence="8">Pericentrin/AKAP-450 centrosomal targeting domain-containing protein</fullName>
    </recommendedName>
</protein>
<feature type="region of interest" description="Disordered" evidence="7">
    <location>
        <begin position="1479"/>
        <end position="1518"/>
    </location>
</feature>
<feature type="compositionally biased region" description="Polar residues" evidence="7">
    <location>
        <begin position="2196"/>
        <end position="2208"/>
    </location>
</feature>
<feature type="region of interest" description="Disordered" evidence="7">
    <location>
        <begin position="1370"/>
        <end position="1411"/>
    </location>
</feature>
<evidence type="ECO:0000256" key="7">
    <source>
        <dbReference type="SAM" id="MobiDB-lite"/>
    </source>
</evidence>
<feature type="compositionally biased region" description="Polar residues" evidence="7">
    <location>
        <begin position="1114"/>
        <end position="1123"/>
    </location>
</feature>
<feature type="region of interest" description="Disordered" evidence="7">
    <location>
        <begin position="1434"/>
        <end position="1464"/>
    </location>
</feature>
<feature type="compositionally biased region" description="Low complexity" evidence="7">
    <location>
        <begin position="953"/>
        <end position="969"/>
    </location>
</feature>
<feature type="region of interest" description="Disordered" evidence="7">
    <location>
        <begin position="1"/>
        <end position="118"/>
    </location>
</feature>
<feature type="region of interest" description="Disordered" evidence="7">
    <location>
        <begin position="1042"/>
        <end position="1128"/>
    </location>
</feature>
<dbReference type="Pfam" id="PF10495">
    <property type="entry name" value="PACT_coil_coil"/>
    <property type="match status" value="1"/>
</dbReference>
<feature type="region of interest" description="Disordered" evidence="7">
    <location>
        <begin position="359"/>
        <end position="387"/>
    </location>
</feature>
<evidence type="ECO:0000256" key="2">
    <source>
        <dbReference type="ARBA" id="ARBA00022490"/>
    </source>
</evidence>
<dbReference type="Proteomes" id="UP001151582">
    <property type="component" value="Unassembled WGS sequence"/>
</dbReference>
<keyword evidence="2" id="KW-0963">Cytoplasm</keyword>
<name>A0A9W8EAE7_9FUNG</name>
<evidence type="ECO:0000256" key="4">
    <source>
        <dbReference type="ARBA" id="ARBA00023054"/>
    </source>
</evidence>
<keyword evidence="4 6" id="KW-0175">Coiled coil</keyword>
<feature type="region of interest" description="Disordered" evidence="7">
    <location>
        <begin position="2157"/>
        <end position="2219"/>
    </location>
</feature>
<dbReference type="SUPFAM" id="SSF57997">
    <property type="entry name" value="Tropomyosin"/>
    <property type="match status" value="2"/>
</dbReference>
<feature type="compositionally biased region" description="Polar residues" evidence="7">
    <location>
        <begin position="1370"/>
        <end position="1379"/>
    </location>
</feature>
<feature type="compositionally biased region" description="Polar residues" evidence="7">
    <location>
        <begin position="1"/>
        <end position="14"/>
    </location>
</feature>
<comment type="subcellular location">
    <subcellularLocation>
        <location evidence="1">Cytoplasm</location>
        <location evidence="1">Cytoskeleton</location>
        <location evidence="1">Microtubule organizing center</location>
    </subcellularLocation>
</comment>
<comment type="caution">
    <text evidence="9">The sequence shown here is derived from an EMBL/GenBank/DDBJ whole genome shotgun (WGS) entry which is preliminary data.</text>
</comment>
<organism evidence="9 10">
    <name type="scientific">Dimargaris verticillata</name>
    <dbReference type="NCBI Taxonomy" id="2761393"/>
    <lineage>
        <taxon>Eukaryota</taxon>
        <taxon>Fungi</taxon>
        <taxon>Fungi incertae sedis</taxon>
        <taxon>Zoopagomycota</taxon>
        <taxon>Kickxellomycotina</taxon>
        <taxon>Dimargaritomycetes</taxon>
        <taxon>Dimargaritales</taxon>
        <taxon>Dimargaritaceae</taxon>
        <taxon>Dimargaris</taxon>
    </lineage>
</organism>
<dbReference type="GO" id="GO:0000796">
    <property type="term" value="C:condensin complex"/>
    <property type="evidence" value="ECO:0007669"/>
    <property type="project" value="TreeGrafter"/>
</dbReference>
<dbReference type="GO" id="GO:0000785">
    <property type="term" value="C:chromatin"/>
    <property type="evidence" value="ECO:0007669"/>
    <property type="project" value="TreeGrafter"/>
</dbReference>
<dbReference type="InterPro" id="IPR019528">
    <property type="entry name" value="PACT_domain"/>
</dbReference>
<gene>
    <name evidence="9" type="ORF">H4R34_001969</name>
</gene>
<dbReference type="GO" id="GO:0005737">
    <property type="term" value="C:cytoplasm"/>
    <property type="evidence" value="ECO:0007669"/>
    <property type="project" value="UniProtKB-ARBA"/>
</dbReference>
<keyword evidence="3" id="KW-0597">Phosphoprotein</keyword>
<feature type="coiled-coil region" evidence="6">
    <location>
        <begin position="576"/>
        <end position="624"/>
    </location>
</feature>
<reference evidence="9" key="1">
    <citation type="submission" date="2022-07" db="EMBL/GenBank/DDBJ databases">
        <title>Phylogenomic reconstructions and comparative analyses of Kickxellomycotina fungi.</title>
        <authorList>
            <person name="Reynolds N.K."/>
            <person name="Stajich J.E."/>
            <person name="Barry K."/>
            <person name="Grigoriev I.V."/>
            <person name="Crous P."/>
            <person name="Smith M.E."/>
        </authorList>
    </citation>
    <scope>NUCLEOTIDE SEQUENCE</scope>
    <source>
        <strain evidence="9">RSA 567</strain>
    </source>
</reference>
<evidence type="ECO:0000256" key="5">
    <source>
        <dbReference type="ARBA" id="ARBA00023212"/>
    </source>
</evidence>
<dbReference type="GO" id="GO:0000793">
    <property type="term" value="C:condensed chromosome"/>
    <property type="evidence" value="ECO:0007669"/>
    <property type="project" value="TreeGrafter"/>
</dbReference>
<evidence type="ECO:0000313" key="10">
    <source>
        <dbReference type="Proteomes" id="UP001151582"/>
    </source>
</evidence>
<keyword evidence="10" id="KW-1185">Reference proteome</keyword>
<keyword evidence="5" id="KW-0206">Cytoskeleton</keyword>
<feature type="compositionally biased region" description="Polar residues" evidence="7">
    <location>
        <begin position="1388"/>
        <end position="1402"/>
    </location>
</feature>
<feature type="coiled-coil region" evidence="6">
    <location>
        <begin position="1136"/>
        <end position="1208"/>
    </location>
</feature>
<evidence type="ECO:0000256" key="3">
    <source>
        <dbReference type="ARBA" id="ARBA00022553"/>
    </source>
</evidence>
<sequence>MTGSFSEDTSHSPAGSQGKKSGGRRKSKSDLAFWSFVGDSSKEPDQAASGHNRSLSSGTGAKFFNPVGRRSSNQIKDRLSGLLRKSGSLRGHPPNLEDTNAFASSKIPGNRPGKSSAPTTPLLTEAVVHISPRSSWDGSQLHSPHASVFTHHPAHPSDPTQRNFKQLLQDYLQLQEHYKNTQLSKGLLDQSVRTLNKDLAQATAAEQGAEERADTLANQLKVANAAYADMDAKVTTLRGELLQAQQQAQTLRRERSEWKEKADQAEAETAQVYETLLASQEREQNAVNETQQLQCQLESLAAESEQVNKLNAQIAELQETLSDRETQLHSKESDVARLTADQTTLTETLRDLTDRLADASTARPLPAPSDAPGPDDPGRASNATDITADPSFIDSLKVTYEDAVRRLEADQDLLRATVTDLTDRIKEYKHSQSEWDQERQQYCAQLTAAKDRHQALEIALEATASEAAKVNARLTELQEEHAAVVQALQNQANELQPLQAANQPLSAEGLAQSSDTEEQIALLRDSCDELETEVTRLTQHVETLRRDADQHALQRQQWVNKIGELERDLTKAYESHEDTLMKAADMRAQCETLQEQVASQAEVNRALEIKVVDLQLAAEQTEASQHMLERRELLKPTPLTDTLEHTAVGALLDPKLETAAQDTTDAAVYHSSTALLGMHVEHEKSDQAAPSTRQELGQLDIQLEADAAHLLVLRQEKQALAIRLRDILLENKALRYEIEYQQSQRTQQSYDLQASSLLLDVEPNAATNPTVPPGVAIATQTSMDLLVRDMPERPDSAYAPSQTDSVRSSSYFYTDQAVQTEMTAFDVVEGGPREGIDLMPTPSAMLDSYLGSGMTSGHDVSGDGQALLGLPASPVLSPRCDGRQSPALSEASRSDRAFSTVISMADEMMGERTNLLAQLREMDQERAYLSQQLAISQETERHARQELERLRQTQSPSHPSSPSMTTPTSFPNADVEPLSQWTIERAELQRKCKQALQDQRAAEAQVDALQSQLAQLAADVDRLTLENSTVRRRSAQLCTMESGIPRLVRSPSHKVTRDDGSRPGSPKLRSRAQSTSHRLSTSGVRSGFRSRANSAASALGIPRARDSAAGRLDGSTQPLSGCNTPEPILGERSITIQRLESEALQHQGTIQDLTDQLAVAKAQLMALTDQTAAATRTSTHAMELQDLIAQLQDKVAQLQLQLQTDHSRWTTEKHEALMGKQQRIDELMTDLSRRDDQITSLRQSIMDLKSTIATLQEDGARLAQERSQLLSDASSSAEPSTQSALQLQQLQEQLAAYESQLVAHRDELDLLEHRHEMELTQYRCKVESLEREVEDLRDKIQIQEDTVHHLRTQLTNMEAERDRLAANSYSHDNQTNHSFPASPRLSAFSPTHSEPANSSTARAGSHAPQMLPEPYGRLLARRSTDVASLLIDSDPCFATASPPSRTGSSRYPGRSSRRQSISSDVYGATGRMGRAIGAIERSPSAQTTPSRPSALVSRLPRPSSTAGGRAMDPGLMSPPDVRHDITDLMTQLEVKDLELQKTKLFHQEQAAVLVQAQSRVAYLERTLQSAESCIERQRLDLDHKGTVIRDLDAMVTRLHAVGSNSAEDDQLLEEETISELIARMNGVVQDTTTLCHQMEPALSSRSTSDTLTNTSMQQLMQALQRGDHRDALDQVLLHQQTLHSTLEACQSLLQHLEGAVNGRQLDIGISSGPVDGLAASLRSLGAVLAQYQSIMNLVPLLRDAGSHTPTNFQPAPDTPTPVVQPLMDLWSEVRSLISDLTTYGSVTITCPEPDIQEVPYLIVFLKARVSAIRLGLVSSDLLTRQTSERQAFPSRDPTSDPSSQNEFHRQEIAQLTKDRQDAQQQVAALRTKCKQWADRYHQLERDLKAEQRRRSGLQEDVDHAQDALNRAQAQLDQKKAQLDQMEQHTDQLEHEYNQLQAQVDELTARPTPDQTQHASEVEVLAARNRRLRRELDNARREYETKVEDLENQVTVLRDQMALAKTSSPTIINQDMMNRMVRLEKEKHTKEIKRYRDQHRSELLQERTRANHQARKLEHDIQYGKALLQREQSFRADLGYQKQYLMMLIGGWEQVQQATLVLITNMGLYAQRPAARRKPSAVKFRKTIVVVLYIQRMAILARKHRTVVKQHIKNQQRLTLPPLASGSAASDGNGAPSQPPRPGTFSPLDVRTGRLQLGNNSPRVGSSTLLYPPGGRQTPR</sequence>
<proteinExistence type="predicted"/>
<evidence type="ECO:0000313" key="9">
    <source>
        <dbReference type="EMBL" id="KAJ1981687.1"/>
    </source>
</evidence>
<evidence type="ECO:0000259" key="8">
    <source>
        <dbReference type="Pfam" id="PF10495"/>
    </source>
</evidence>
<dbReference type="PANTHER" id="PTHR43941">
    <property type="entry name" value="STRUCTURAL MAINTENANCE OF CHROMOSOMES PROTEIN 2"/>
    <property type="match status" value="1"/>
</dbReference>
<dbReference type="EMBL" id="JANBQB010000115">
    <property type="protein sequence ID" value="KAJ1981687.1"/>
    <property type="molecule type" value="Genomic_DNA"/>
</dbReference>
<feature type="compositionally biased region" description="Low complexity" evidence="7">
    <location>
        <begin position="1441"/>
        <end position="1460"/>
    </location>
</feature>
<dbReference type="PANTHER" id="PTHR43941:SF1">
    <property type="entry name" value="STRUCTURAL MAINTENANCE OF CHROMOSOMES PROTEIN 2"/>
    <property type="match status" value="1"/>
</dbReference>
<feature type="region of interest" description="Disordered" evidence="7">
    <location>
        <begin position="1827"/>
        <end position="1846"/>
    </location>
</feature>
<feature type="compositionally biased region" description="Low complexity" evidence="7">
    <location>
        <begin position="2163"/>
        <end position="2175"/>
    </location>
</feature>
<feature type="compositionally biased region" description="Low complexity" evidence="7">
    <location>
        <begin position="80"/>
        <end position="91"/>
    </location>
</feature>
<feature type="coiled-coil region" evidence="6">
    <location>
        <begin position="978"/>
        <end position="1033"/>
    </location>
</feature>
<feature type="coiled-coil region" evidence="6">
    <location>
        <begin position="1238"/>
        <end position="1367"/>
    </location>
</feature>
<dbReference type="GO" id="GO:0007076">
    <property type="term" value="P:mitotic chromosome condensation"/>
    <property type="evidence" value="ECO:0007669"/>
    <property type="project" value="TreeGrafter"/>
</dbReference>
<dbReference type="OrthoDB" id="2020852at2759"/>
<feature type="compositionally biased region" description="Polar residues" evidence="7">
    <location>
        <begin position="49"/>
        <end position="59"/>
    </location>
</feature>
<feature type="domain" description="Pericentrin/AKAP-450 centrosomal targeting" evidence="8">
    <location>
        <begin position="2067"/>
        <end position="2142"/>
    </location>
</feature>
<accession>A0A9W8EAE7</accession>
<feature type="region of interest" description="Disordered" evidence="7">
    <location>
        <begin position="875"/>
        <end position="894"/>
    </location>
</feature>
<dbReference type="GO" id="GO:0005815">
    <property type="term" value="C:microtubule organizing center"/>
    <property type="evidence" value="ECO:0007669"/>
    <property type="project" value="UniProtKB-SubCell"/>
</dbReference>